<gene>
    <name evidence="1" type="ORF">CR194_00760</name>
</gene>
<keyword evidence="2" id="KW-1185">Reference proteome</keyword>
<organism evidence="1 2">
    <name type="scientific">Salipaludibacillus keqinensis</name>
    <dbReference type="NCBI Taxonomy" id="2045207"/>
    <lineage>
        <taxon>Bacteria</taxon>
        <taxon>Bacillati</taxon>
        <taxon>Bacillota</taxon>
        <taxon>Bacilli</taxon>
        <taxon>Bacillales</taxon>
        <taxon>Bacillaceae</taxon>
    </lineage>
</organism>
<dbReference type="EMBL" id="PDOD01000001">
    <property type="protein sequence ID" value="PYZ94106.1"/>
    <property type="molecule type" value="Genomic_DNA"/>
</dbReference>
<reference evidence="1 2" key="1">
    <citation type="submission" date="2017-10" db="EMBL/GenBank/DDBJ databases">
        <title>Bacillus sp. nov., a halophilic bacterium isolated from a Keqin Lake.</title>
        <authorList>
            <person name="Wang H."/>
        </authorList>
    </citation>
    <scope>NUCLEOTIDE SEQUENCE [LARGE SCALE GENOMIC DNA]</scope>
    <source>
        <strain evidence="1 2">KQ-12</strain>
    </source>
</reference>
<dbReference type="RefSeq" id="WP_110607741.1">
    <property type="nucleotide sequence ID" value="NZ_PDOD01000001.1"/>
</dbReference>
<dbReference type="Proteomes" id="UP000248214">
    <property type="component" value="Unassembled WGS sequence"/>
</dbReference>
<accession>A0A323TIS5</accession>
<dbReference type="AlphaFoldDB" id="A0A323TIS5"/>
<dbReference type="OrthoDB" id="2891316at2"/>
<evidence type="ECO:0000313" key="2">
    <source>
        <dbReference type="Proteomes" id="UP000248214"/>
    </source>
</evidence>
<comment type="caution">
    <text evidence="1">The sequence shown here is derived from an EMBL/GenBank/DDBJ whole genome shotgun (WGS) entry which is preliminary data.</text>
</comment>
<protein>
    <submittedName>
        <fullName evidence="1">Uncharacterized protein</fullName>
    </submittedName>
</protein>
<name>A0A323TIS5_9BACI</name>
<proteinExistence type="predicted"/>
<evidence type="ECO:0000313" key="1">
    <source>
        <dbReference type="EMBL" id="PYZ94106.1"/>
    </source>
</evidence>
<sequence length="104" mass="12171">MKDLRLNEMTYGEFQQKLVQHVMERLDKNTATSSLVYFPIVHERVETFLLAHWQSAWQDCESLTFNEWLTSSCNEVFESEVVMDLLILSRDGGITESEEQIKPV</sequence>